<evidence type="ECO:0000313" key="2">
    <source>
        <dbReference type="Proteomes" id="UP000789901"/>
    </source>
</evidence>
<gene>
    <name evidence="1" type="ORF">GMARGA_LOCUS7358</name>
</gene>
<sequence>MKKYQDYLNCQTIPLNTTDNDNSITPAKARWKLLSSIISSSDTNSLDLENKVENVTLEKKTLTNSEIHLDNHTPKERHEWYSYYLDDNDYVNIR</sequence>
<name>A0ABN7UJA6_GIGMA</name>
<dbReference type="Proteomes" id="UP000789901">
    <property type="component" value="Unassembled WGS sequence"/>
</dbReference>
<accession>A0ABN7UJA6</accession>
<evidence type="ECO:0000313" key="1">
    <source>
        <dbReference type="EMBL" id="CAG8611042.1"/>
    </source>
</evidence>
<dbReference type="EMBL" id="CAJVQB010003537">
    <property type="protein sequence ID" value="CAG8611042.1"/>
    <property type="molecule type" value="Genomic_DNA"/>
</dbReference>
<comment type="caution">
    <text evidence="1">The sequence shown here is derived from an EMBL/GenBank/DDBJ whole genome shotgun (WGS) entry which is preliminary data.</text>
</comment>
<reference evidence="1 2" key="1">
    <citation type="submission" date="2021-06" db="EMBL/GenBank/DDBJ databases">
        <authorList>
            <person name="Kallberg Y."/>
            <person name="Tangrot J."/>
            <person name="Rosling A."/>
        </authorList>
    </citation>
    <scope>NUCLEOTIDE SEQUENCE [LARGE SCALE GENOMIC DNA]</scope>
    <source>
        <strain evidence="1 2">120-4 pot B 10/14</strain>
    </source>
</reference>
<proteinExistence type="predicted"/>
<organism evidence="1 2">
    <name type="scientific">Gigaspora margarita</name>
    <dbReference type="NCBI Taxonomy" id="4874"/>
    <lineage>
        <taxon>Eukaryota</taxon>
        <taxon>Fungi</taxon>
        <taxon>Fungi incertae sedis</taxon>
        <taxon>Mucoromycota</taxon>
        <taxon>Glomeromycotina</taxon>
        <taxon>Glomeromycetes</taxon>
        <taxon>Diversisporales</taxon>
        <taxon>Gigasporaceae</taxon>
        <taxon>Gigaspora</taxon>
    </lineage>
</organism>
<protein>
    <submittedName>
        <fullName evidence="1">32493_t:CDS:1</fullName>
    </submittedName>
</protein>
<keyword evidence="2" id="KW-1185">Reference proteome</keyword>